<protein>
    <submittedName>
        <fullName evidence="14">TonB-dependent receptor plug domain-containing protein</fullName>
    </submittedName>
</protein>
<dbReference type="Proteomes" id="UP001204015">
    <property type="component" value="Unassembled WGS sequence"/>
</dbReference>
<keyword evidence="3 9" id="KW-0813">Transport</keyword>
<feature type="chain" id="PRO_5045287374" evidence="11">
    <location>
        <begin position="20"/>
        <end position="790"/>
    </location>
</feature>
<dbReference type="InterPro" id="IPR000531">
    <property type="entry name" value="Beta-barrel_TonB"/>
</dbReference>
<evidence type="ECO:0000259" key="12">
    <source>
        <dbReference type="Pfam" id="PF00593"/>
    </source>
</evidence>
<dbReference type="Gene3D" id="2.40.170.20">
    <property type="entry name" value="TonB-dependent receptor, beta-barrel domain"/>
    <property type="match status" value="1"/>
</dbReference>
<dbReference type="SUPFAM" id="SSF56935">
    <property type="entry name" value="Porins"/>
    <property type="match status" value="1"/>
</dbReference>
<dbReference type="RefSeq" id="WP_252761037.1">
    <property type="nucleotide sequence ID" value="NZ_JAMXLY010000024.1"/>
</dbReference>
<dbReference type="Pfam" id="PF00593">
    <property type="entry name" value="TonB_dep_Rec_b-barrel"/>
    <property type="match status" value="1"/>
</dbReference>
<dbReference type="InterPro" id="IPR012910">
    <property type="entry name" value="Plug_dom"/>
</dbReference>
<evidence type="ECO:0000313" key="14">
    <source>
        <dbReference type="EMBL" id="MCO6025683.1"/>
    </source>
</evidence>
<evidence type="ECO:0000259" key="13">
    <source>
        <dbReference type="Pfam" id="PF07715"/>
    </source>
</evidence>
<dbReference type="PANTHER" id="PTHR30069:SF41">
    <property type="entry name" value="HEME_HEMOPEXIN UTILIZATION PROTEIN C"/>
    <property type="match status" value="1"/>
</dbReference>
<dbReference type="PROSITE" id="PS52016">
    <property type="entry name" value="TONB_DEPENDENT_REC_3"/>
    <property type="match status" value="1"/>
</dbReference>
<keyword evidence="6 10" id="KW-0798">TonB box</keyword>
<keyword evidence="14" id="KW-0675">Receptor</keyword>
<name>A0ABT1BZQ5_9BACT</name>
<evidence type="ECO:0000256" key="11">
    <source>
        <dbReference type="SAM" id="SignalP"/>
    </source>
</evidence>
<dbReference type="EMBL" id="JAMXLY010000024">
    <property type="protein sequence ID" value="MCO6025683.1"/>
    <property type="molecule type" value="Genomic_DNA"/>
</dbReference>
<sequence length="790" mass="89607">MKKIVLLSLALAGINTIQAQQLDTTKTQHLSEVVVNAIRAKKDAPFAVANIDKNELATFSKTGQELPFLFSHTPGVLAWGENGTGTGPVSMRLRGAAGSRINVTIDGVPLNSPEDESVFWVNMNSYAAILQSAQIQRGVGTSTNGDGAFGGSVSLNTLNPSYHPYFDLTGSYGFFNAYNIGANFSTGLLGKHFIFDGAYHETRTDGYIHGTDGRSGSYYGGLTYLGNNFILKYKNIGNFEKTGQAWNGVVAGNDDATLMDEGIRTYKDMYRAGLGKFNNLYEYLLFDSKDWTFQKDKNGNYMTQRYQLSDGSLWKRTTDNFYQNHNILSAAWQINPNWTTNASLRYTYGYGYYNEFRYQNKLAKFGISDFTKSDGTVLQKTDFIRKKGLTQNTYGFIWDTDYKSQYLDVTGGLALQYFTCNHWGRLTYMADPELAAKYMPNGSNYPYYDSDAHKGDYSGFIKATGKLTNWFDLFLDLQYRHIDYKTDGINDYFYDQKGKYNNQVLDINKHYNFFNPKAGINLHWDTQRAYASVAISHREPERNNFTDNGKYPAPKAEKVTDWEVGYEYTGSNWHAGVNLYDMAYHNQFVQTGELSDIGENLTTNIKKSYRVGAELTAGYAPFNFLTLEGNAALSKNRIKDFTEVVDNWDDEDNPVHVHYSKSTLSYSPSAILNGFLTAHFAGFEGTWHTNFVSRQYLDNTENKDRSLPCYSQTDISLNYTWKFQEIWKPIKKIILGLDLNNIFDRHYAPMGWVYSAVGKSSGYTLDKRYYQIGFNPMAGFNMMGHLTICF</sequence>
<gene>
    <name evidence="14" type="ORF">NG821_07495</name>
</gene>
<evidence type="ECO:0000256" key="8">
    <source>
        <dbReference type="ARBA" id="ARBA00023237"/>
    </source>
</evidence>
<evidence type="ECO:0000256" key="9">
    <source>
        <dbReference type="PROSITE-ProRule" id="PRU01360"/>
    </source>
</evidence>
<dbReference type="PANTHER" id="PTHR30069">
    <property type="entry name" value="TONB-DEPENDENT OUTER MEMBRANE RECEPTOR"/>
    <property type="match status" value="1"/>
</dbReference>
<feature type="domain" description="TonB-dependent receptor plug" evidence="13">
    <location>
        <begin position="41"/>
        <end position="151"/>
    </location>
</feature>
<keyword evidence="15" id="KW-1185">Reference proteome</keyword>
<dbReference type="Pfam" id="PF07715">
    <property type="entry name" value="Plug"/>
    <property type="match status" value="1"/>
</dbReference>
<comment type="caution">
    <text evidence="14">The sequence shown here is derived from an EMBL/GenBank/DDBJ whole genome shotgun (WGS) entry which is preliminary data.</text>
</comment>
<evidence type="ECO:0000256" key="7">
    <source>
        <dbReference type="ARBA" id="ARBA00023136"/>
    </source>
</evidence>
<evidence type="ECO:0000256" key="1">
    <source>
        <dbReference type="ARBA" id="ARBA00004571"/>
    </source>
</evidence>
<evidence type="ECO:0000313" key="15">
    <source>
        <dbReference type="Proteomes" id="UP001204015"/>
    </source>
</evidence>
<evidence type="ECO:0000256" key="2">
    <source>
        <dbReference type="ARBA" id="ARBA00009810"/>
    </source>
</evidence>
<keyword evidence="7 9" id="KW-0472">Membrane</keyword>
<feature type="signal peptide" evidence="11">
    <location>
        <begin position="1"/>
        <end position="19"/>
    </location>
</feature>
<keyword evidence="5 9" id="KW-0812">Transmembrane</keyword>
<evidence type="ECO:0000256" key="4">
    <source>
        <dbReference type="ARBA" id="ARBA00022452"/>
    </source>
</evidence>
<keyword evidence="8 9" id="KW-0998">Cell outer membrane</keyword>
<dbReference type="Gene3D" id="2.170.130.10">
    <property type="entry name" value="TonB-dependent receptor, plug domain"/>
    <property type="match status" value="1"/>
</dbReference>
<comment type="subcellular location">
    <subcellularLocation>
        <location evidence="1 9">Cell outer membrane</location>
        <topology evidence="1 9">Multi-pass membrane protein</topology>
    </subcellularLocation>
</comment>
<evidence type="ECO:0000256" key="3">
    <source>
        <dbReference type="ARBA" id="ARBA00022448"/>
    </source>
</evidence>
<accession>A0ABT1BZQ5</accession>
<evidence type="ECO:0000256" key="10">
    <source>
        <dbReference type="RuleBase" id="RU003357"/>
    </source>
</evidence>
<proteinExistence type="inferred from homology"/>
<organism evidence="14 15">
    <name type="scientific">Segatella cerevisiae</name>
    <dbReference type="NCBI Taxonomy" id="2053716"/>
    <lineage>
        <taxon>Bacteria</taxon>
        <taxon>Pseudomonadati</taxon>
        <taxon>Bacteroidota</taxon>
        <taxon>Bacteroidia</taxon>
        <taxon>Bacteroidales</taxon>
        <taxon>Prevotellaceae</taxon>
        <taxon>Segatella</taxon>
    </lineage>
</organism>
<feature type="domain" description="TonB-dependent receptor-like beta-barrel" evidence="12">
    <location>
        <begin position="282"/>
        <end position="742"/>
    </location>
</feature>
<keyword evidence="4 9" id="KW-1134">Transmembrane beta strand</keyword>
<comment type="similarity">
    <text evidence="2 9 10">Belongs to the TonB-dependent receptor family.</text>
</comment>
<dbReference type="InterPro" id="IPR039426">
    <property type="entry name" value="TonB-dep_rcpt-like"/>
</dbReference>
<dbReference type="InterPro" id="IPR037066">
    <property type="entry name" value="Plug_dom_sf"/>
</dbReference>
<reference evidence="14 15" key="1">
    <citation type="submission" date="2022-06" db="EMBL/GenBank/DDBJ databases">
        <title>A taxonomic note on the genus Prevotella: Description of four novel genera and emended description of the genera Hallella and Xylanibacter.</title>
        <authorList>
            <person name="Hitch T.C.A."/>
        </authorList>
    </citation>
    <scope>NUCLEOTIDE SEQUENCE [LARGE SCALE GENOMIC DNA]</scope>
    <source>
        <strain evidence="14 15">DSM 100619</strain>
    </source>
</reference>
<evidence type="ECO:0000256" key="5">
    <source>
        <dbReference type="ARBA" id="ARBA00022692"/>
    </source>
</evidence>
<dbReference type="InterPro" id="IPR036942">
    <property type="entry name" value="Beta-barrel_TonB_sf"/>
</dbReference>
<evidence type="ECO:0000256" key="6">
    <source>
        <dbReference type="ARBA" id="ARBA00023077"/>
    </source>
</evidence>
<keyword evidence="11" id="KW-0732">Signal</keyword>